<evidence type="ECO:0000313" key="3">
    <source>
        <dbReference type="EMBL" id="CAL1603310.1"/>
    </source>
</evidence>
<reference evidence="3 4" key="1">
    <citation type="submission" date="2024-04" db="EMBL/GenBank/DDBJ databases">
        <authorList>
            <person name="Waldvogel A.-M."/>
            <person name="Schoenle A."/>
        </authorList>
    </citation>
    <scope>NUCLEOTIDE SEQUENCE [LARGE SCALE GENOMIC DNA]</scope>
</reference>
<name>A0AAV2LQ62_KNICA</name>
<feature type="transmembrane region" description="Helical" evidence="1">
    <location>
        <begin position="81"/>
        <end position="102"/>
    </location>
</feature>
<dbReference type="Proteomes" id="UP001497482">
    <property type="component" value="Chromosome 4"/>
</dbReference>
<evidence type="ECO:0000313" key="2">
    <source>
        <dbReference type="EMBL" id="CAL1602992.1"/>
    </source>
</evidence>
<keyword evidence="1" id="KW-0472">Membrane</keyword>
<feature type="transmembrane region" description="Helical" evidence="1">
    <location>
        <begin position="52"/>
        <end position="69"/>
    </location>
</feature>
<evidence type="ECO:0000256" key="1">
    <source>
        <dbReference type="SAM" id="Phobius"/>
    </source>
</evidence>
<dbReference type="EMBL" id="OZ035826">
    <property type="protein sequence ID" value="CAL1602992.1"/>
    <property type="molecule type" value="Genomic_DNA"/>
</dbReference>
<sequence length="159" mass="16548">MGVGVWGMGGWNREEGVGGGDGVDGRDGYEGWMGLLGGYVMIGWGDGIEREIVIFVGGCYGSMGRYWVVGRGDNKRGWWDWGWCGFGLLGGGGGWVSFWGWMGGGGVWFGWVVGCMVVGGGWCGWGGVGGWVWGVWGVWWVLGGGVGFGGVCVGDGGGV</sequence>
<organism evidence="3 4">
    <name type="scientific">Knipowitschia caucasica</name>
    <name type="common">Caucasian dwarf goby</name>
    <name type="synonym">Pomatoschistus caucasicus</name>
    <dbReference type="NCBI Taxonomy" id="637954"/>
    <lineage>
        <taxon>Eukaryota</taxon>
        <taxon>Metazoa</taxon>
        <taxon>Chordata</taxon>
        <taxon>Craniata</taxon>
        <taxon>Vertebrata</taxon>
        <taxon>Euteleostomi</taxon>
        <taxon>Actinopterygii</taxon>
        <taxon>Neopterygii</taxon>
        <taxon>Teleostei</taxon>
        <taxon>Neoteleostei</taxon>
        <taxon>Acanthomorphata</taxon>
        <taxon>Gobiaria</taxon>
        <taxon>Gobiiformes</taxon>
        <taxon>Gobioidei</taxon>
        <taxon>Gobiidae</taxon>
        <taxon>Gobiinae</taxon>
        <taxon>Knipowitschia</taxon>
    </lineage>
</organism>
<keyword evidence="1" id="KW-1133">Transmembrane helix</keyword>
<proteinExistence type="predicted"/>
<gene>
    <name evidence="2" type="ORF">KC01_LOCUS30722</name>
    <name evidence="3" type="ORF">KC01_LOCUS31004</name>
</gene>
<dbReference type="EMBL" id="OZ035826">
    <property type="protein sequence ID" value="CAL1603310.1"/>
    <property type="molecule type" value="Genomic_DNA"/>
</dbReference>
<evidence type="ECO:0000313" key="4">
    <source>
        <dbReference type="Proteomes" id="UP001497482"/>
    </source>
</evidence>
<dbReference type="AlphaFoldDB" id="A0AAV2LQ62"/>
<keyword evidence="1" id="KW-0812">Transmembrane</keyword>
<keyword evidence="4" id="KW-1185">Reference proteome</keyword>
<protein>
    <submittedName>
        <fullName evidence="3">Uncharacterized protein</fullName>
    </submittedName>
</protein>
<accession>A0AAV2LQ62</accession>
<feature type="transmembrane region" description="Helical" evidence="1">
    <location>
        <begin position="108"/>
        <end position="133"/>
    </location>
</feature>